<proteinExistence type="predicted"/>
<keyword evidence="9" id="KW-1185">Reference proteome</keyword>
<dbReference type="EMBL" id="JAHQXE010000004">
    <property type="protein sequence ID" value="MBV0902775.1"/>
    <property type="molecule type" value="Genomic_DNA"/>
</dbReference>
<evidence type="ECO:0000256" key="2">
    <source>
        <dbReference type="ARBA" id="ARBA00022723"/>
    </source>
</evidence>
<feature type="domain" description="2Fe-2S ferredoxin-type" evidence="7">
    <location>
        <begin position="1"/>
        <end position="76"/>
    </location>
</feature>
<dbReference type="InterPro" id="IPR012675">
    <property type="entry name" value="Beta-grasp_dom_sf"/>
</dbReference>
<feature type="region of interest" description="Disordered" evidence="6">
    <location>
        <begin position="156"/>
        <end position="195"/>
    </location>
</feature>
<keyword evidence="1" id="KW-0001">2Fe-2S</keyword>
<organism evidence="8 9">
    <name type="scientific">Haloarcula salina</name>
    <dbReference type="NCBI Taxonomy" id="1429914"/>
    <lineage>
        <taxon>Archaea</taxon>
        <taxon>Methanobacteriati</taxon>
        <taxon>Methanobacteriota</taxon>
        <taxon>Stenosarchaea group</taxon>
        <taxon>Halobacteria</taxon>
        <taxon>Halobacteriales</taxon>
        <taxon>Haloarculaceae</taxon>
        <taxon>Haloarcula</taxon>
    </lineage>
</organism>
<dbReference type="GO" id="GO:0016491">
    <property type="term" value="F:oxidoreductase activity"/>
    <property type="evidence" value="ECO:0007669"/>
    <property type="project" value="UniProtKB-KW"/>
</dbReference>
<dbReference type="InterPro" id="IPR051452">
    <property type="entry name" value="Diverse_Oxidoreductases"/>
</dbReference>
<dbReference type="InterPro" id="IPR036010">
    <property type="entry name" value="2Fe-2S_ferredoxin-like_sf"/>
</dbReference>
<dbReference type="PROSITE" id="PS51085">
    <property type="entry name" value="2FE2S_FER_2"/>
    <property type="match status" value="1"/>
</dbReference>
<dbReference type="Proteomes" id="UP001166304">
    <property type="component" value="Unassembled WGS sequence"/>
</dbReference>
<dbReference type="Pfam" id="PF01799">
    <property type="entry name" value="Fer2_2"/>
    <property type="match status" value="1"/>
</dbReference>
<feature type="compositionally biased region" description="Low complexity" evidence="6">
    <location>
        <begin position="173"/>
        <end position="195"/>
    </location>
</feature>
<dbReference type="CDD" id="cd00207">
    <property type="entry name" value="fer2"/>
    <property type="match status" value="1"/>
</dbReference>
<dbReference type="Gene3D" id="1.10.150.120">
    <property type="entry name" value="[2Fe-2S]-binding domain"/>
    <property type="match status" value="1"/>
</dbReference>
<name>A0AA41G225_9EURY</name>
<evidence type="ECO:0000256" key="1">
    <source>
        <dbReference type="ARBA" id="ARBA00022714"/>
    </source>
</evidence>
<evidence type="ECO:0000256" key="6">
    <source>
        <dbReference type="SAM" id="MobiDB-lite"/>
    </source>
</evidence>
<dbReference type="InterPro" id="IPR002888">
    <property type="entry name" value="2Fe-2S-bd"/>
</dbReference>
<dbReference type="Pfam" id="PF00111">
    <property type="entry name" value="Fer2"/>
    <property type="match status" value="1"/>
</dbReference>
<dbReference type="InterPro" id="IPR036884">
    <property type="entry name" value="2Fe-2S-bd_dom_sf"/>
</dbReference>
<keyword evidence="5" id="KW-0411">Iron-sulfur</keyword>
<dbReference type="InterPro" id="IPR001041">
    <property type="entry name" value="2Fe-2S_ferredoxin-type"/>
</dbReference>
<keyword evidence="2" id="KW-0479">Metal-binding</keyword>
<comment type="caution">
    <text evidence="8">The sequence shown here is derived from an EMBL/GenBank/DDBJ whole genome shotgun (WGS) entry which is preliminary data.</text>
</comment>
<reference evidence="8" key="1">
    <citation type="submission" date="2021-06" db="EMBL/GenBank/DDBJ databases">
        <title>New haloarchaea isolates fom saline soil.</title>
        <authorList>
            <person name="Duran-Viseras A."/>
            <person name="Sanchez-Porro C.S."/>
            <person name="Ventosa A."/>
        </authorList>
    </citation>
    <scope>NUCLEOTIDE SEQUENCE</scope>
    <source>
        <strain evidence="8">JCM 18369</strain>
    </source>
</reference>
<gene>
    <name evidence="8" type="ORF">KTS37_13355</name>
</gene>
<dbReference type="GO" id="GO:0051537">
    <property type="term" value="F:2 iron, 2 sulfur cluster binding"/>
    <property type="evidence" value="ECO:0007669"/>
    <property type="project" value="UniProtKB-KW"/>
</dbReference>
<dbReference type="AlphaFoldDB" id="A0AA41G225"/>
<dbReference type="FunFam" id="1.10.150.120:FF:000003">
    <property type="entry name" value="Carbon monoxide dehydrogenase, small subunit"/>
    <property type="match status" value="1"/>
</dbReference>
<sequence length="195" mass="20227">MQIELEVNGETETFEASKSDSLLDVLRANGYTGAKRGCDTGACGFCTVHVDGDPTLSCVTPVTKAEGASVETIEGLGEQDDLHPVQQAFVDNTALQCGFCIPGMIMRSKALLDENPDPTEQEVREALSDNLCRCTGYKKIVEAVLDAADRMDVDRAVATDGGPPSDGDPPPDTAAGGTLDSGCPPGGCDCSGGEP</sequence>
<keyword evidence="3" id="KW-0560">Oxidoreductase</keyword>
<dbReference type="Gene3D" id="3.10.20.30">
    <property type="match status" value="1"/>
</dbReference>
<accession>A0AA41G225</accession>
<evidence type="ECO:0000259" key="7">
    <source>
        <dbReference type="PROSITE" id="PS51085"/>
    </source>
</evidence>
<dbReference type="RefSeq" id="WP_162414520.1">
    <property type="nucleotide sequence ID" value="NZ_JAHQXE010000004.1"/>
</dbReference>
<dbReference type="SUPFAM" id="SSF54292">
    <property type="entry name" value="2Fe-2S ferredoxin-like"/>
    <property type="match status" value="1"/>
</dbReference>
<dbReference type="GO" id="GO:0046872">
    <property type="term" value="F:metal ion binding"/>
    <property type="evidence" value="ECO:0007669"/>
    <property type="project" value="UniProtKB-KW"/>
</dbReference>
<evidence type="ECO:0000256" key="4">
    <source>
        <dbReference type="ARBA" id="ARBA00023004"/>
    </source>
</evidence>
<evidence type="ECO:0000256" key="5">
    <source>
        <dbReference type="ARBA" id="ARBA00023014"/>
    </source>
</evidence>
<evidence type="ECO:0000313" key="8">
    <source>
        <dbReference type="EMBL" id="MBV0902775.1"/>
    </source>
</evidence>
<dbReference type="PANTHER" id="PTHR44379">
    <property type="entry name" value="OXIDOREDUCTASE WITH IRON-SULFUR SUBUNIT"/>
    <property type="match status" value="1"/>
</dbReference>
<evidence type="ECO:0000313" key="9">
    <source>
        <dbReference type="Proteomes" id="UP001166304"/>
    </source>
</evidence>
<evidence type="ECO:0000256" key="3">
    <source>
        <dbReference type="ARBA" id="ARBA00023002"/>
    </source>
</evidence>
<protein>
    <submittedName>
        <fullName evidence="8">(2Fe-2S)-binding protein</fullName>
    </submittedName>
</protein>
<dbReference type="SUPFAM" id="SSF47741">
    <property type="entry name" value="CO dehydrogenase ISP C-domain like"/>
    <property type="match status" value="1"/>
</dbReference>
<dbReference type="PANTHER" id="PTHR44379:SF5">
    <property type="entry name" value="OXIDOREDUCTASE WITH IRON-SULFUR SUBUNIT"/>
    <property type="match status" value="1"/>
</dbReference>
<keyword evidence="4" id="KW-0408">Iron</keyword>